<proteinExistence type="predicted"/>
<name>A0A6M2DXU8_XENCH</name>
<organism evidence="2">
    <name type="scientific">Xenopsylla cheopis</name>
    <name type="common">Oriental rat flea</name>
    <name type="synonym">Pulex cheopis</name>
    <dbReference type="NCBI Taxonomy" id="163159"/>
    <lineage>
        <taxon>Eukaryota</taxon>
        <taxon>Metazoa</taxon>
        <taxon>Ecdysozoa</taxon>
        <taxon>Arthropoda</taxon>
        <taxon>Hexapoda</taxon>
        <taxon>Insecta</taxon>
        <taxon>Pterygota</taxon>
        <taxon>Neoptera</taxon>
        <taxon>Endopterygota</taxon>
        <taxon>Siphonaptera</taxon>
        <taxon>Pulicidae</taxon>
        <taxon>Xenopsyllinae</taxon>
        <taxon>Xenopsylla</taxon>
    </lineage>
</organism>
<keyword evidence="1" id="KW-0732">Signal</keyword>
<dbReference type="EMBL" id="GIIL01007460">
    <property type="protein sequence ID" value="NOV51186.1"/>
    <property type="molecule type" value="Transcribed_RNA"/>
</dbReference>
<dbReference type="AlphaFoldDB" id="A0A6M2DXU8"/>
<accession>A0A6M2DXU8</accession>
<protein>
    <submittedName>
        <fullName evidence="2">Putative secreted protein</fullName>
    </submittedName>
</protein>
<sequence>MLQLQQLPHLLLLVPLPHWIASKVALNMQISSNSNNNNRFNSSIQMDLVLHLLPIISNKDQYLQYQHRRLLLRCTRVMVVQIVRMMNVRILKLHCRSITEFLLLERLVYHHLLVI</sequence>
<feature type="signal peptide" evidence="1">
    <location>
        <begin position="1"/>
        <end position="22"/>
    </location>
</feature>
<reference evidence="2" key="1">
    <citation type="submission" date="2020-03" db="EMBL/GenBank/DDBJ databases">
        <title>Transcriptomic Profiling of the Digestive Tract of the Rat Flea, Xenopsylla cheopis, Following Blood Feeding and Infection with Yersinia pestis.</title>
        <authorList>
            <person name="Bland D.M."/>
            <person name="Martens C.A."/>
            <person name="Virtaneva K."/>
            <person name="Kanakabandi K."/>
            <person name="Long D."/>
            <person name="Rosenke R."/>
            <person name="Saturday G.A."/>
            <person name="Hoyt F.H."/>
            <person name="Bruno D.P."/>
            <person name="Ribeiro J.M.C."/>
            <person name="Hinnebusch J."/>
        </authorList>
    </citation>
    <scope>NUCLEOTIDE SEQUENCE</scope>
</reference>
<evidence type="ECO:0000256" key="1">
    <source>
        <dbReference type="SAM" id="SignalP"/>
    </source>
</evidence>
<feature type="chain" id="PRO_5027106281" evidence="1">
    <location>
        <begin position="23"/>
        <end position="115"/>
    </location>
</feature>
<evidence type="ECO:0000313" key="2">
    <source>
        <dbReference type="EMBL" id="NOV51186.1"/>
    </source>
</evidence>